<dbReference type="RefSeq" id="WP_160775141.1">
    <property type="nucleotide sequence ID" value="NZ_WUMV01000003.1"/>
</dbReference>
<dbReference type="AlphaFoldDB" id="A0A7X3S7N1"/>
<keyword evidence="2" id="KW-1185">Reference proteome</keyword>
<dbReference type="Proteomes" id="UP000433101">
    <property type="component" value="Unassembled WGS sequence"/>
</dbReference>
<gene>
    <name evidence="1" type="ORF">GR183_08290</name>
</gene>
<name>A0A7X3S7N1_9HYPH</name>
<protein>
    <submittedName>
        <fullName evidence="1">Uncharacterized protein</fullName>
    </submittedName>
</protein>
<accession>A0A7X3S7N1</accession>
<comment type="caution">
    <text evidence="1">The sequence shown here is derived from an EMBL/GenBank/DDBJ whole genome shotgun (WGS) entry which is preliminary data.</text>
</comment>
<proteinExistence type="predicted"/>
<evidence type="ECO:0000313" key="2">
    <source>
        <dbReference type="Proteomes" id="UP000433101"/>
    </source>
</evidence>
<evidence type="ECO:0000313" key="1">
    <source>
        <dbReference type="EMBL" id="MXN64904.1"/>
    </source>
</evidence>
<organism evidence="1 2">
    <name type="scientific">Stappia sediminis</name>
    <dbReference type="NCBI Taxonomy" id="2692190"/>
    <lineage>
        <taxon>Bacteria</taxon>
        <taxon>Pseudomonadati</taxon>
        <taxon>Pseudomonadota</taxon>
        <taxon>Alphaproteobacteria</taxon>
        <taxon>Hyphomicrobiales</taxon>
        <taxon>Stappiaceae</taxon>
        <taxon>Stappia</taxon>
    </lineage>
</organism>
<dbReference type="EMBL" id="WUMV01000003">
    <property type="protein sequence ID" value="MXN64904.1"/>
    <property type="molecule type" value="Genomic_DNA"/>
</dbReference>
<sequence>MKEIHSIVVRFPQREFEIRKRCAEDAHFKSVCEDYGEAAIALRYWQAASTTGNDKVAEYVNFVGELEAEILTLLDRPGTPSRHP</sequence>
<reference evidence="1 2" key="1">
    <citation type="submission" date="2019-12" db="EMBL/GenBank/DDBJ databases">
        <authorList>
            <person name="Li M."/>
        </authorList>
    </citation>
    <scope>NUCLEOTIDE SEQUENCE [LARGE SCALE GENOMIC DNA]</scope>
    <source>
        <strain evidence="1 2">GBMRC 2046</strain>
    </source>
</reference>